<accession>A0A7S3N8E6</accession>
<name>A0A7S3N8E6_9SPIT</name>
<evidence type="ECO:0000313" key="1">
    <source>
        <dbReference type="EMBL" id="CAE0347349.1"/>
    </source>
</evidence>
<dbReference type="EMBL" id="HBII01014803">
    <property type="protein sequence ID" value="CAE0347349.1"/>
    <property type="molecule type" value="Transcribed_RNA"/>
</dbReference>
<proteinExistence type="predicted"/>
<gene>
    <name evidence="1" type="ORF">EHAR0213_LOCUS6260</name>
</gene>
<sequence length="182" mass="20759">MADLERASVLSDAHEIKSISHAEKVLDRVLSKHGDREKFLDELSHHSNRRTKSVSNYSRRSVNMNKDLNTLGHKDRSIQDSLNKLREKKLRENGSTIAKEVQQVHKMNSSLKSKLRSSKFQNTEDYDSFFKNGALMKLPPVQRPVVCLVDAGRITFVAANDAHSKESNFGFSRNKFGGFYNH</sequence>
<protein>
    <submittedName>
        <fullName evidence="1">Uncharacterized protein</fullName>
    </submittedName>
</protein>
<organism evidence="1">
    <name type="scientific">Euplotes harpa</name>
    <dbReference type="NCBI Taxonomy" id="151035"/>
    <lineage>
        <taxon>Eukaryota</taxon>
        <taxon>Sar</taxon>
        <taxon>Alveolata</taxon>
        <taxon>Ciliophora</taxon>
        <taxon>Intramacronucleata</taxon>
        <taxon>Spirotrichea</taxon>
        <taxon>Hypotrichia</taxon>
        <taxon>Euplotida</taxon>
        <taxon>Euplotidae</taxon>
        <taxon>Euplotes</taxon>
    </lineage>
</organism>
<dbReference type="AlphaFoldDB" id="A0A7S3N8E6"/>
<reference evidence="1" key="1">
    <citation type="submission" date="2021-01" db="EMBL/GenBank/DDBJ databases">
        <authorList>
            <person name="Corre E."/>
            <person name="Pelletier E."/>
            <person name="Niang G."/>
            <person name="Scheremetjew M."/>
            <person name="Finn R."/>
            <person name="Kale V."/>
            <person name="Holt S."/>
            <person name="Cochrane G."/>
            <person name="Meng A."/>
            <person name="Brown T."/>
            <person name="Cohen L."/>
        </authorList>
    </citation>
    <scope>NUCLEOTIDE SEQUENCE</scope>
    <source>
        <strain evidence="1">FSP1.4</strain>
    </source>
</reference>